<keyword evidence="2" id="KW-0812">Transmembrane</keyword>
<feature type="transmembrane region" description="Helical" evidence="2">
    <location>
        <begin position="181"/>
        <end position="199"/>
    </location>
</feature>
<name>A0A137P100_CONC2</name>
<sequence length="701" mass="80810">MNFTQPEFENDNTATKHVRSGSEIIFEGSTLAQYLQEQEDEFNEGSSELKSFSEQTLTTDYFPSLKTEVTENEEKSTDLNDEAVNSTNLLKFGPSKVISNLYTNLKSTNITKSLKNLITASPQINTEFYNLIDDCIEKIEFFGWLNSTTNNWKLNSNLVNFENNLVNRPKTLNLLPMAHRYYLSATFTLIISLLFKFGLSSYFLNYSILFIIGILILRLYNLNLWYSNLTGFCQNLNQFLQIYLELDKDFKQIIHSASEIELVSKGFRSGIKHDYSSSSIDEESRELLMDSIQKLKDSYLKCQFQLIKEFDLPYTCEELENLQNLPALEEDFTWLSRVKLEYEKLFIARKTLLNLIFNLVKFNLVDLEGFLRFFNNNFNQLSLTGNGIKIQLKEVFNINSNSSSPNTSILSHSFDSSFLRHHRKKSSMHSTVSTPDEDQMNTQIKLNKSLNNLELEMRSWFAKFHVINSSISNISQSTTLKNDPEEIQKAIDSVTNEFKQMTQSITILSDSAKRSEQLLKDWSESFNSNHGTLSPSLTLIEEEHNTSPNVNDVLELTETPELFDCEADQANSNLENLLTTEPECYEIEVQLSPLEPELVKSKLTREERIKQMREKRKSENRQTSRPNVTLIVQELNSAIRNHQMKMESIRIKPRRPRSMPPSRENKNNSEVVDNTDVNLRPNTPVNFEAGDSNSNLQSIAV</sequence>
<organism evidence="3 4">
    <name type="scientific">Conidiobolus coronatus (strain ATCC 28846 / CBS 209.66 / NRRL 28638)</name>
    <name type="common">Delacroixia coronata</name>
    <dbReference type="NCBI Taxonomy" id="796925"/>
    <lineage>
        <taxon>Eukaryota</taxon>
        <taxon>Fungi</taxon>
        <taxon>Fungi incertae sedis</taxon>
        <taxon>Zoopagomycota</taxon>
        <taxon>Entomophthoromycotina</taxon>
        <taxon>Entomophthoromycetes</taxon>
        <taxon>Entomophthorales</taxon>
        <taxon>Ancylistaceae</taxon>
        <taxon>Conidiobolus</taxon>
    </lineage>
</organism>
<reference evidence="3 4" key="1">
    <citation type="journal article" date="2015" name="Genome Biol. Evol.">
        <title>Phylogenomic analyses indicate that early fungi evolved digesting cell walls of algal ancestors of land plants.</title>
        <authorList>
            <person name="Chang Y."/>
            <person name="Wang S."/>
            <person name="Sekimoto S."/>
            <person name="Aerts A.L."/>
            <person name="Choi C."/>
            <person name="Clum A."/>
            <person name="LaButti K.M."/>
            <person name="Lindquist E.A."/>
            <person name="Yee Ngan C."/>
            <person name="Ohm R.A."/>
            <person name="Salamov A.A."/>
            <person name="Grigoriev I.V."/>
            <person name="Spatafora J.W."/>
            <person name="Berbee M.L."/>
        </authorList>
    </citation>
    <scope>NUCLEOTIDE SEQUENCE [LARGE SCALE GENOMIC DNA]</scope>
    <source>
        <strain evidence="3 4">NRRL 28638</strain>
    </source>
</reference>
<keyword evidence="2" id="KW-0472">Membrane</keyword>
<evidence type="ECO:0000313" key="3">
    <source>
        <dbReference type="EMBL" id="KXN68628.1"/>
    </source>
</evidence>
<evidence type="ECO:0000256" key="2">
    <source>
        <dbReference type="SAM" id="Phobius"/>
    </source>
</evidence>
<feature type="compositionally biased region" description="Polar residues" evidence="1">
    <location>
        <begin position="668"/>
        <end position="701"/>
    </location>
</feature>
<keyword evidence="2" id="KW-1133">Transmembrane helix</keyword>
<accession>A0A137P100</accession>
<protein>
    <submittedName>
        <fullName evidence="3">Uncharacterized protein</fullName>
    </submittedName>
</protein>
<dbReference type="Proteomes" id="UP000070444">
    <property type="component" value="Unassembled WGS sequence"/>
</dbReference>
<evidence type="ECO:0000313" key="4">
    <source>
        <dbReference type="Proteomes" id="UP000070444"/>
    </source>
</evidence>
<feature type="region of interest" description="Disordered" evidence="1">
    <location>
        <begin position="642"/>
        <end position="701"/>
    </location>
</feature>
<dbReference type="EMBL" id="KQ964567">
    <property type="protein sequence ID" value="KXN68628.1"/>
    <property type="molecule type" value="Genomic_DNA"/>
</dbReference>
<feature type="transmembrane region" description="Helical" evidence="2">
    <location>
        <begin position="206"/>
        <end position="226"/>
    </location>
</feature>
<dbReference type="AlphaFoldDB" id="A0A137P100"/>
<evidence type="ECO:0000256" key="1">
    <source>
        <dbReference type="SAM" id="MobiDB-lite"/>
    </source>
</evidence>
<gene>
    <name evidence="3" type="ORF">CONCODRAFT_72108</name>
</gene>
<proteinExistence type="predicted"/>
<keyword evidence="4" id="KW-1185">Reference proteome</keyword>